<keyword evidence="2 5" id="KW-0863">Zinc-finger</keyword>
<evidence type="ECO:0000256" key="3">
    <source>
        <dbReference type="ARBA" id="ARBA00022833"/>
    </source>
</evidence>
<feature type="coiled-coil region" evidence="6">
    <location>
        <begin position="179"/>
        <end position="244"/>
    </location>
</feature>
<dbReference type="SUPFAM" id="SSF46565">
    <property type="entry name" value="Chaperone J-domain"/>
    <property type="match status" value="1"/>
</dbReference>
<dbReference type="InterPro" id="IPR022755">
    <property type="entry name" value="Znf_C2H2_jaz"/>
</dbReference>
<keyword evidence="6" id="KW-0175">Coiled coil</keyword>
<dbReference type="SMART" id="SM00271">
    <property type="entry name" value="DnaJ"/>
    <property type="match status" value="1"/>
</dbReference>
<dbReference type="SUPFAM" id="SSF57667">
    <property type="entry name" value="beta-beta-alpha zinc fingers"/>
    <property type="match status" value="1"/>
</dbReference>
<evidence type="ECO:0000313" key="10">
    <source>
        <dbReference type="EnsemblMetazoa" id="XP_014256239.1"/>
    </source>
</evidence>
<protein>
    <recommendedName>
        <fullName evidence="4">DnaJ homolog subfamily C member 21</fullName>
    </recommendedName>
</protein>
<dbReference type="Pfam" id="PF12756">
    <property type="entry name" value="zf-C2H2_2"/>
    <property type="match status" value="1"/>
</dbReference>
<dbReference type="PRINTS" id="PR00625">
    <property type="entry name" value="JDOMAIN"/>
</dbReference>
<evidence type="ECO:0000256" key="5">
    <source>
        <dbReference type="PROSITE-ProRule" id="PRU00042"/>
    </source>
</evidence>
<dbReference type="InterPro" id="IPR018253">
    <property type="entry name" value="DnaJ_domain_CS"/>
</dbReference>
<evidence type="ECO:0000256" key="2">
    <source>
        <dbReference type="ARBA" id="ARBA00022771"/>
    </source>
</evidence>
<keyword evidence="11" id="KW-1185">Reference proteome</keyword>
<keyword evidence="3" id="KW-0862">Zinc</keyword>
<dbReference type="SMART" id="SM00451">
    <property type="entry name" value="ZnF_U1"/>
    <property type="match status" value="1"/>
</dbReference>
<evidence type="ECO:0000256" key="4">
    <source>
        <dbReference type="ARBA" id="ARBA00074367"/>
    </source>
</evidence>
<dbReference type="EnsemblMetazoa" id="XM_014400753.2">
    <property type="protein sequence ID" value="XP_014256239.1"/>
    <property type="gene ID" value="LOC106670424"/>
</dbReference>
<feature type="compositionally biased region" description="Basic residues" evidence="7">
    <location>
        <begin position="392"/>
        <end position="402"/>
    </location>
</feature>
<dbReference type="CDD" id="cd06257">
    <property type="entry name" value="DnaJ"/>
    <property type="match status" value="1"/>
</dbReference>
<dbReference type="GO" id="GO:0008270">
    <property type="term" value="F:zinc ion binding"/>
    <property type="evidence" value="ECO:0007669"/>
    <property type="project" value="UniProtKB-KW"/>
</dbReference>
<feature type="compositionally biased region" description="Basic and acidic residues" evidence="7">
    <location>
        <begin position="376"/>
        <end position="391"/>
    </location>
</feature>
<dbReference type="PROSITE" id="PS50076">
    <property type="entry name" value="DNAJ_2"/>
    <property type="match status" value="1"/>
</dbReference>
<proteinExistence type="predicted"/>
<dbReference type="Gene3D" id="1.10.287.110">
    <property type="entry name" value="DnaJ domain"/>
    <property type="match status" value="1"/>
</dbReference>
<dbReference type="Pfam" id="PF21884">
    <property type="entry name" value="ZUO1-like_ZHD"/>
    <property type="match status" value="1"/>
</dbReference>
<evidence type="ECO:0000259" key="9">
    <source>
        <dbReference type="PROSITE" id="PS50157"/>
    </source>
</evidence>
<organism evidence="10 11">
    <name type="scientific">Cimex lectularius</name>
    <name type="common">Bed bug</name>
    <name type="synonym">Acanthia lectularia</name>
    <dbReference type="NCBI Taxonomy" id="79782"/>
    <lineage>
        <taxon>Eukaryota</taxon>
        <taxon>Metazoa</taxon>
        <taxon>Ecdysozoa</taxon>
        <taxon>Arthropoda</taxon>
        <taxon>Hexapoda</taxon>
        <taxon>Insecta</taxon>
        <taxon>Pterygota</taxon>
        <taxon>Neoptera</taxon>
        <taxon>Paraneoptera</taxon>
        <taxon>Hemiptera</taxon>
        <taxon>Heteroptera</taxon>
        <taxon>Panheteroptera</taxon>
        <taxon>Cimicomorpha</taxon>
        <taxon>Cimicidae</taxon>
        <taxon>Cimex</taxon>
    </lineage>
</organism>
<dbReference type="InterPro" id="IPR051964">
    <property type="entry name" value="Chaperone_stress_response"/>
</dbReference>
<feature type="domain" description="C2H2-type" evidence="9">
    <location>
        <begin position="283"/>
        <end position="312"/>
    </location>
</feature>
<dbReference type="OrthoDB" id="552049at2759"/>
<dbReference type="PROSITE" id="PS50157">
    <property type="entry name" value="ZINC_FINGER_C2H2_2"/>
    <property type="match status" value="1"/>
</dbReference>
<dbReference type="PROSITE" id="PS00636">
    <property type="entry name" value="DNAJ_1"/>
    <property type="match status" value="1"/>
</dbReference>
<dbReference type="Proteomes" id="UP000494040">
    <property type="component" value="Unassembled WGS sequence"/>
</dbReference>
<dbReference type="RefSeq" id="XP_014256239.1">
    <property type="nucleotide sequence ID" value="XM_014400753.2"/>
</dbReference>
<feature type="compositionally biased region" description="Basic and acidic residues" evidence="7">
    <location>
        <begin position="403"/>
        <end position="416"/>
    </location>
</feature>
<feature type="region of interest" description="Disordered" evidence="7">
    <location>
        <begin position="317"/>
        <end position="416"/>
    </location>
</feature>
<evidence type="ECO:0000313" key="11">
    <source>
        <dbReference type="Proteomes" id="UP000494040"/>
    </source>
</evidence>
<dbReference type="InterPro" id="IPR001623">
    <property type="entry name" value="DnaJ_domain"/>
</dbReference>
<dbReference type="InterPro" id="IPR036869">
    <property type="entry name" value="J_dom_sf"/>
</dbReference>
<dbReference type="InterPro" id="IPR054076">
    <property type="entry name" value="ZUO1-like_ZHD"/>
</dbReference>
<evidence type="ECO:0000256" key="7">
    <source>
        <dbReference type="SAM" id="MobiDB-lite"/>
    </source>
</evidence>
<evidence type="ECO:0000256" key="6">
    <source>
        <dbReference type="SAM" id="Coils"/>
    </source>
</evidence>
<dbReference type="PROSITE" id="PS00028">
    <property type="entry name" value="ZINC_FINGER_C2H2_1"/>
    <property type="match status" value="2"/>
</dbReference>
<feature type="compositionally biased region" description="Acidic residues" evidence="7">
    <location>
        <begin position="318"/>
        <end position="347"/>
    </location>
</feature>
<evidence type="ECO:0000259" key="8">
    <source>
        <dbReference type="PROSITE" id="PS50076"/>
    </source>
</evidence>
<accession>A0A8I6S550</accession>
<feature type="region of interest" description="Disordered" evidence="7">
    <location>
        <begin position="442"/>
        <end position="461"/>
    </location>
</feature>
<dbReference type="InterPro" id="IPR003604">
    <property type="entry name" value="Matrin/U1-like-C_Znf_C2H2"/>
</dbReference>
<feature type="compositionally biased region" description="Basic residues" evidence="7">
    <location>
        <begin position="350"/>
        <end position="360"/>
    </location>
</feature>
<dbReference type="AlphaFoldDB" id="A0A8I6S550"/>
<dbReference type="GO" id="GO:0003676">
    <property type="term" value="F:nucleic acid binding"/>
    <property type="evidence" value="ECO:0007669"/>
    <property type="project" value="InterPro"/>
</dbReference>
<dbReference type="PANTHER" id="PTHR44029">
    <property type="entry name" value="DNAJ HOMOLOG SUBFAMILY C MEMBER 21"/>
    <property type="match status" value="1"/>
</dbReference>
<dbReference type="GeneID" id="106670424"/>
<reference evidence="10" key="1">
    <citation type="submission" date="2022-01" db="UniProtKB">
        <authorList>
            <consortium name="EnsemblMetazoa"/>
        </authorList>
    </citation>
    <scope>IDENTIFICATION</scope>
</reference>
<dbReference type="Pfam" id="PF12171">
    <property type="entry name" value="zf-C2H2_jaz"/>
    <property type="match status" value="1"/>
</dbReference>
<dbReference type="FunFam" id="1.10.287.110:FF:000046">
    <property type="entry name" value="dnaJ homolog subfamily C member 21"/>
    <property type="match status" value="1"/>
</dbReference>
<sequence>MKCYYEVLEVDEDASDEDIKKSYRRLALRWHPDKNLETADEAKEMFQLVQQAYDVLSDPQERSWYDRHKDSILKGGLGENYQDDSLNVYAYFTTSCYKGFNDDENGFYSVYNEVFKTIAAEDSEFCTDDVEIPEFGDSKSPYLEVVHLFYSHWQSYSTKKTFSWLDEYDIRQAPNRRVVRLMEKENKKIRDKARKERNEEVRALVNFVRKRDKRVQEYSKLLEQKSLENEKKANEMRKKQILEKNEKMKSYVESDWSKFTNVLDELEQIESQLTVEDEEEESLYCTACNKLFKTTKAFHNHEKSKKHQENSKLLMQNGDEDEDENDDDLLDGEEDLDDISISTEDEEIKTKKKKEKKKKAFMPELDNSDVDLSLEEIERQRNEKKTVEPVKKPAKVKKKDKEKKKAKEENPEEEVKKNLCVTCNEEFPSKNALFKHLKSSGHAVYLPEATDNKKSSKSKKK</sequence>
<dbReference type="KEGG" id="clec:106670424"/>
<dbReference type="GO" id="GO:0005737">
    <property type="term" value="C:cytoplasm"/>
    <property type="evidence" value="ECO:0007669"/>
    <property type="project" value="TreeGrafter"/>
</dbReference>
<dbReference type="Gene3D" id="3.30.160.60">
    <property type="entry name" value="Classic Zinc Finger"/>
    <property type="match status" value="1"/>
</dbReference>
<keyword evidence="1" id="KW-0479">Metal-binding</keyword>
<dbReference type="SMART" id="SM00355">
    <property type="entry name" value="ZnF_C2H2"/>
    <property type="match status" value="2"/>
</dbReference>
<feature type="domain" description="J" evidence="8">
    <location>
        <begin position="3"/>
        <end position="69"/>
    </location>
</feature>
<name>A0A8I6S550_CIMLE</name>
<evidence type="ECO:0000256" key="1">
    <source>
        <dbReference type="ARBA" id="ARBA00022723"/>
    </source>
</evidence>
<dbReference type="Pfam" id="PF00226">
    <property type="entry name" value="DnaJ"/>
    <property type="match status" value="1"/>
</dbReference>
<feature type="compositionally biased region" description="Acidic residues" evidence="7">
    <location>
        <begin position="366"/>
        <end position="375"/>
    </location>
</feature>
<dbReference type="InterPro" id="IPR036236">
    <property type="entry name" value="Znf_C2H2_sf"/>
</dbReference>
<dbReference type="PANTHER" id="PTHR44029:SF1">
    <property type="entry name" value="DNAJ HOMOLOG SUBFAMILY C MEMBER 21"/>
    <property type="match status" value="1"/>
</dbReference>
<dbReference type="OMA" id="RANHEES"/>
<dbReference type="InterPro" id="IPR041661">
    <property type="entry name" value="ZN622/Rei1/Reh1_Znf-C2H2"/>
</dbReference>
<dbReference type="InterPro" id="IPR013087">
    <property type="entry name" value="Znf_C2H2_type"/>
</dbReference>